<dbReference type="AlphaFoldDB" id="A0A803MJR1"/>
<dbReference type="PANTHER" id="PTHR31170:SF25">
    <property type="entry name" value="BNAA09G04570D PROTEIN"/>
    <property type="match status" value="1"/>
</dbReference>
<reference evidence="1" key="2">
    <citation type="submission" date="2021-03" db="UniProtKB">
        <authorList>
            <consortium name="EnsemblPlants"/>
        </authorList>
    </citation>
    <scope>IDENTIFICATION</scope>
</reference>
<dbReference type="PANTHER" id="PTHR31170">
    <property type="entry name" value="BNAC04G53230D PROTEIN"/>
    <property type="match status" value="1"/>
</dbReference>
<name>A0A803MJR1_CHEQI</name>
<dbReference type="OMA" id="FLQVRSH"/>
<dbReference type="Proteomes" id="UP000596660">
    <property type="component" value="Unplaced"/>
</dbReference>
<organism evidence="1 2">
    <name type="scientific">Chenopodium quinoa</name>
    <name type="common">Quinoa</name>
    <dbReference type="NCBI Taxonomy" id="63459"/>
    <lineage>
        <taxon>Eukaryota</taxon>
        <taxon>Viridiplantae</taxon>
        <taxon>Streptophyta</taxon>
        <taxon>Embryophyta</taxon>
        <taxon>Tracheophyta</taxon>
        <taxon>Spermatophyta</taxon>
        <taxon>Magnoliopsida</taxon>
        <taxon>eudicotyledons</taxon>
        <taxon>Gunneridae</taxon>
        <taxon>Pentapetalae</taxon>
        <taxon>Caryophyllales</taxon>
        <taxon>Chenopodiaceae</taxon>
        <taxon>Chenopodioideae</taxon>
        <taxon>Atripliceae</taxon>
        <taxon>Chenopodium</taxon>
    </lineage>
</organism>
<accession>A0A803MJR1</accession>
<evidence type="ECO:0000313" key="2">
    <source>
        <dbReference type="Proteomes" id="UP000596660"/>
    </source>
</evidence>
<proteinExistence type="predicted"/>
<protein>
    <submittedName>
        <fullName evidence="1">Uncharacterized protein</fullName>
    </submittedName>
</protein>
<dbReference type="EnsemblPlants" id="AUR62030644-RA">
    <property type="protein sequence ID" value="AUR62030644-RA:cds"/>
    <property type="gene ID" value="AUR62030644"/>
</dbReference>
<sequence>MADTKWVANSILHKIASLPTDSSNCCIYKVPENLRKVNEEAYRPLLVSIGPAYYGDPKLIVMEVQKLRYLKSFLQRSTSYKLDNYVEVVRGWEEVVRQSYVETINLPSELFIEMLLLDAMFIIDLFLRSCFHEFIDENDRIFNKPRMILLVTRDIRVEENQLPFFVLKGLYDLAFRPSSQNNQLPFLDITYKFFMGKDEVVPPRIASADVKHLVDFLRICYLPSALRDQLPNTKKNFEFT</sequence>
<reference evidence="1" key="1">
    <citation type="journal article" date="2017" name="Nature">
        <title>The genome of Chenopodium quinoa.</title>
        <authorList>
            <person name="Jarvis D.E."/>
            <person name="Ho Y.S."/>
            <person name="Lightfoot D.J."/>
            <person name="Schmoeckel S.M."/>
            <person name="Li B."/>
            <person name="Borm T.J.A."/>
            <person name="Ohyanagi H."/>
            <person name="Mineta K."/>
            <person name="Michell C.T."/>
            <person name="Saber N."/>
            <person name="Kharbatia N.M."/>
            <person name="Rupper R.R."/>
            <person name="Sharp A.R."/>
            <person name="Dally N."/>
            <person name="Boughton B.A."/>
            <person name="Woo Y.H."/>
            <person name="Gao G."/>
            <person name="Schijlen E.G.W.M."/>
            <person name="Guo X."/>
            <person name="Momin A.A."/>
            <person name="Negrao S."/>
            <person name="Al-Babili S."/>
            <person name="Gehring C."/>
            <person name="Roessner U."/>
            <person name="Jung C."/>
            <person name="Murphy K."/>
            <person name="Arold S.T."/>
            <person name="Gojobori T."/>
            <person name="van der Linden C.G."/>
            <person name="van Loo E.N."/>
            <person name="Jellen E.N."/>
            <person name="Maughan P.J."/>
            <person name="Tester M."/>
        </authorList>
    </citation>
    <scope>NUCLEOTIDE SEQUENCE [LARGE SCALE GENOMIC DNA]</scope>
    <source>
        <strain evidence="1">cv. PI 614886</strain>
    </source>
</reference>
<dbReference type="Pfam" id="PF03140">
    <property type="entry name" value="DUF247"/>
    <property type="match status" value="1"/>
</dbReference>
<dbReference type="InterPro" id="IPR004158">
    <property type="entry name" value="DUF247_pln"/>
</dbReference>
<keyword evidence="2" id="KW-1185">Reference proteome</keyword>
<evidence type="ECO:0000313" key="1">
    <source>
        <dbReference type="EnsemblPlants" id="AUR62030644-RA:cds"/>
    </source>
</evidence>
<dbReference type="Gramene" id="AUR62030644-RA">
    <property type="protein sequence ID" value="AUR62030644-RA:cds"/>
    <property type="gene ID" value="AUR62030644"/>
</dbReference>